<evidence type="ECO:0000259" key="6">
    <source>
        <dbReference type="PROSITE" id="PS51935"/>
    </source>
</evidence>
<dbReference type="SUPFAM" id="SSF54001">
    <property type="entry name" value="Cysteine proteinases"/>
    <property type="match status" value="1"/>
</dbReference>
<dbReference type="PROSITE" id="PS51257">
    <property type="entry name" value="PROKAR_LIPOPROTEIN"/>
    <property type="match status" value="1"/>
</dbReference>
<keyword evidence="8" id="KW-1185">Reference proteome</keyword>
<dbReference type="AlphaFoldDB" id="U6RH81"/>
<name>U6RH81_9BACT</name>
<dbReference type="PANTHER" id="PTHR47360:SF1">
    <property type="entry name" value="ENDOPEPTIDASE NLPC-RELATED"/>
    <property type="match status" value="1"/>
</dbReference>
<dbReference type="InterPro" id="IPR038765">
    <property type="entry name" value="Papain-like_cys_pep_sf"/>
</dbReference>
<dbReference type="GO" id="GO:0006508">
    <property type="term" value="P:proteolysis"/>
    <property type="evidence" value="ECO:0007669"/>
    <property type="project" value="UniProtKB-KW"/>
</dbReference>
<comment type="caution">
    <text evidence="7">The sequence shown here is derived from an EMBL/GenBank/DDBJ whole genome shotgun (WGS) entry which is preliminary data.</text>
</comment>
<dbReference type="GO" id="GO:0008234">
    <property type="term" value="F:cysteine-type peptidase activity"/>
    <property type="evidence" value="ECO:0007669"/>
    <property type="project" value="UniProtKB-KW"/>
</dbReference>
<dbReference type="PANTHER" id="PTHR47360">
    <property type="entry name" value="MUREIN DD-ENDOPEPTIDASE MEPS/MUREIN LD-CARBOXYPEPTIDASE"/>
    <property type="match status" value="1"/>
</dbReference>
<dbReference type="InterPro" id="IPR000064">
    <property type="entry name" value="NLP_P60_dom"/>
</dbReference>
<proteinExistence type="inferred from homology"/>
<gene>
    <name evidence="7" type="ORF">HMPREF1534_01575</name>
</gene>
<organism evidence="7 8">
    <name type="scientific">Phocaeicola massiliensis B84634 = Timone 84634 = DSM 17679 = JCM 13223</name>
    <dbReference type="NCBI Taxonomy" id="1121098"/>
    <lineage>
        <taxon>Bacteria</taxon>
        <taxon>Pseudomonadati</taxon>
        <taxon>Bacteroidota</taxon>
        <taxon>Bacteroidia</taxon>
        <taxon>Bacteroidales</taxon>
        <taxon>Bacteroidaceae</taxon>
        <taxon>Phocaeicola</taxon>
    </lineage>
</organism>
<dbReference type="Gene3D" id="3.90.1720.10">
    <property type="entry name" value="endopeptidase domain like (from Nostoc punctiforme)"/>
    <property type="match status" value="1"/>
</dbReference>
<keyword evidence="2" id="KW-0645">Protease</keyword>
<keyword evidence="3" id="KW-0732">Signal</keyword>
<evidence type="ECO:0000313" key="7">
    <source>
        <dbReference type="EMBL" id="EOA55402.1"/>
    </source>
</evidence>
<comment type="similarity">
    <text evidence="1">Belongs to the peptidase C40 family.</text>
</comment>
<dbReference type="OrthoDB" id="9807055at2"/>
<dbReference type="GeneID" id="60062440"/>
<protein>
    <recommendedName>
        <fullName evidence="6">NlpC/P60 domain-containing protein</fullName>
    </recommendedName>
</protein>
<sequence length="174" mass="19906">MKKLLPHLLILNILAVLLASCGTSAPSYNYKELARASIRLNIDIDMKDNHRLYVESAKWLGVPYRGGGNNKRGIDCSGLTSHLYKKVYRKKLERNSDDQRTKNCRKVSKSKLREGDLVFFHNGRKKRTASHVGIYLKDNKFIHASTSRGVIVSSLNEEYYRKHWLSGGRVSDIK</sequence>
<dbReference type="EMBL" id="AQHY01000020">
    <property type="protein sequence ID" value="EOA55402.1"/>
    <property type="molecule type" value="Genomic_DNA"/>
</dbReference>
<evidence type="ECO:0000313" key="8">
    <source>
        <dbReference type="Proteomes" id="UP000017831"/>
    </source>
</evidence>
<evidence type="ECO:0000256" key="2">
    <source>
        <dbReference type="ARBA" id="ARBA00022670"/>
    </source>
</evidence>
<dbReference type="Pfam" id="PF00877">
    <property type="entry name" value="NLPC_P60"/>
    <property type="match status" value="1"/>
</dbReference>
<evidence type="ECO:0000256" key="3">
    <source>
        <dbReference type="ARBA" id="ARBA00022729"/>
    </source>
</evidence>
<dbReference type="RefSeq" id="WP_005939326.1">
    <property type="nucleotide sequence ID" value="NZ_KB890375.1"/>
</dbReference>
<evidence type="ECO:0000256" key="1">
    <source>
        <dbReference type="ARBA" id="ARBA00007074"/>
    </source>
</evidence>
<keyword evidence="4" id="KW-0378">Hydrolase</keyword>
<dbReference type="PATRIC" id="fig|1121098.3.peg.1602"/>
<dbReference type="PROSITE" id="PS51935">
    <property type="entry name" value="NLPC_P60"/>
    <property type="match status" value="1"/>
</dbReference>
<reference evidence="7 8" key="1">
    <citation type="submission" date="2013-04" db="EMBL/GenBank/DDBJ databases">
        <title>The Genome Sequence of Bacteroides massiliensis DSM 17679.</title>
        <authorList>
            <consortium name="The Broad Institute Genomics Platform"/>
            <person name="Earl A."/>
            <person name="Ward D."/>
            <person name="Feldgarden M."/>
            <person name="Gevers D."/>
            <person name="Martens E."/>
            <person name="Fenner L."/>
            <person name="Roux V."/>
            <person name="Mallet M.N."/>
            <person name="Raoult D."/>
            <person name="Walker B."/>
            <person name="Young S."/>
            <person name="Zeng Q."/>
            <person name="Gargeya S."/>
            <person name="Fitzgerald M."/>
            <person name="Haas B."/>
            <person name="Abouelleil A."/>
            <person name="Allen A.W."/>
            <person name="Alvarado L."/>
            <person name="Arachchi H.M."/>
            <person name="Berlin A.M."/>
            <person name="Chapman S.B."/>
            <person name="Gainer-Dewar J."/>
            <person name="Goldberg J."/>
            <person name="Griggs A."/>
            <person name="Gujja S."/>
            <person name="Hansen M."/>
            <person name="Howarth C."/>
            <person name="Imamovic A."/>
            <person name="Ireland A."/>
            <person name="Larimer J."/>
            <person name="McCowan C."/>
            <person name="Murphy C."/>
            <person name="Pearson M."/>
            <person name="Poon T.W."/>
            <person name="Priest M."/>
            <person name="Roberts A."/>
            <person name="Saif S."/>
            <person name="Shea T."/>
            <person name="Sisk P."/>
            <person name="Sykes S."/>
            <person name="Wortman J."/>
            <person name="Nusbaum C."/>
            <person name="Birren B."/>
        </authorList>
    </citation>
    <scope>NUCLEOTIDE SEQUENCE [LARGE SCALE GENOMIC DNA]</scope>
    <source>
        <strain evidence="8">B84634 / Timone 84634 / DSM 17679 / JCM 13223</strain>
    </source>
</reference>
<evidence type="ECO:0000256" key="5">
    <source>
        <dbReference type="ARBA" id="ARBA00022807"/>
    </source>
</evidence>
<dbReference type="eggNOG" id="COG0791">
    <property type="taxonomic scope" value="Bacteria"/>
</dbReference>
<dbReference type="Proteomes" id="UP000017831">
    <property type="component" value="Unassembled WGS sequence"/>
</dbReference>
<feature type="domain" description="NlpC/P60" evidence="6">
    <location>
        <begin position="46"/>
        <end position="171"/>
    </location>
</feature>
<dbReference type="HOGENOM" id="CLU_016043_9_0_10"/>
<evidence type="ECO:0000256" key="4">
    <source>
        <dbReference type="ARBA" id="ARBA00022801"/>
    </source>
</evidence>
<accession>U6RH81</accession>
<keyword evidence="5" id="KW-0788">Thiol protease</keyword>
<dbReference type="STRING" id="1121098.HMPREF1534_01575"/>
<dbReference type="InterPro" id="IPR052062">
    <property type="entry name" value="Murein_DD/LD_carboxypeptidase"/>
</dbReference>